<feature type="transmembrane region" description="Helical" evidence="5">
    <location>
        <begin position="533"/>
        <end position="552"/>
    </location>
</feature>
<dbReference type="Gene3D" id="2.130.10.10">
    <property type="entry name" value="YVTN repeat-like/Quinoprotein amine dehydrogenase"/>
    <property type="match status" value="3"/>
</dbReference>
<dbReference type="GO" id="GO:0010992">
    <property type="term" value="P:ubiquitin recycling"/>
    <property type="evidence" value="ECO:0007669"/>
    <property type="project" value="TreeGrafter"/>
</dbReference>
<evidence type="ECO:0000313" key="7">
    <source>
        <dbReference type="EMBL" id="PWQ92833.1"/>
    </source>
</evidence>
<dbReference type="SMART" id="SM00382">
    <property type="entry name" value="AAA"/>
    <property type="match status" value="1"/>
</dbReference>
<feature type="repeat" description="WD" evidence="4">
    <location>
        <begin position="179"/>
        <end position="220"/>
    </location>
</feature>
<dbReference type="SUPFAM" id="SSF50978">
    <property type="entry name" value="WD40 repeat-like"/>
    <property type="match status" value="1"/>
</dbReference>
<dbReference type="PANTHER" id="PTHR19849:SF0">
    <property type="entry name" value="PHOSPHOLIPASE A-2-ACTIVATING PROTEIN"/>
    <property type="match status" value="1"/>
</dbReference>
<evidence type="ECO:0000256" key="4">
    <source>
        <dbReference type="PROSITE-ProRule" id="PRU00221"/>
    </source>
</evidence>
<dbReference type="Gene3D" id="3.40.50.300">
    <property type="entry name" value="P-loop containing nucleotide triphosphate hydrolases"/>
    <property type="match status" value="1"/>
</dbReference>
<dbReference type="InterPro" id="IPR003593">
    <property type="entry name" value="AAA+_ATPase"/>
</dbReference>
<dbReference type="SUPFAM" id="SSF52540">
    <property type="entry name" value="P-loop containing nucleoside triphosphate hydrolases"/>
    <property type="match status" value="1"/>
</dbReference>
<dbReference type="CDD" id="cd00200">
    <property type="entry name" value="WD40"/>
    <property type="match status" value="1"/>
</dbReference>
<keyword evidence="2 4" id="KW-0853">WD repeat</keyword>
<dbReference type="InterPro" id="IPR027417">
    <property type="entry name" value="P-loop_NTPase"/>
</dbReference>
<dbReference type="PROSITE" id="PS50294">
    <property type="entry name" value="WD_REPEATS_REGION"/>
    <property type="match status" value="6"/>
</dbReference>
<dbReference type="Proteomes" id="UP000245539">
    <property type="component" value="Unassembled WGS sequence"/>
</dbReference>
<feature type="repeat" description="WD" evidence="4">
    <location>
        <begin position="95"/>
        <end position="136"/>
    </location>
</feature>
<accession>A0A317C615</accession>
<feature type="repeat" description="WD" evidence="4">
    <location>
        <begin position="137"/>
        <end position="178"/>
    </location>
</feature>
<dbReference type="InterPro" id="IPR001680">
    <property type="entry name" value="WD40_rpt"/>
</dbReference>
<keyword evidence="1" id="KW-0963">Cytoplasm</keyword>
<dbReference type="GO" id="GO:0016887">
    <property type="term" value="F:ATP hydrolysis activity"/>
    <property type="evidence" value="ECO:0007669"/>
    <property type="project" value="InterPro"/>
</dbReference>
<feature type="repeat" description="WD" evidence="4">
    <location>
        <begin position="53"/>
        <end position="94"/>
    </location>
</feature>
<protein>
    <recommendedName>
        <fullName evidence="6">AAA+ ATPase domain-containing protein</fullName>
    </recommendedName>
</protein>
<evidence type="ECO:0000256" key="2">
    <source>
        <dbReference type="ARBA" id="ARBA00022574"/>
    </source>
</evidence>
<feature type="repeat" description="WD" evidence="4">
    <location>
        <begin position="11"/>
        <end position="52"/>
    </location>
</feature>
<proteinExistence type="predicted"/>
<dbReference type="GO" id="GO:0005737">
    <property type="term" value="C:cytoplasm"/>
    <property type="evidence" value="ECO:0007669"/>
    <property type="project" value="TreeGrafter"/>
</dbReference>
<dbReference type="EMBL" id="QGKM01000075">
    <property type="protein sequence ID" value="PWQ92833.1"/>
    <property type="molecule type" value="Genomic_DNA"/>
</dbReference>
<dbReference type="InterPro" id="IPR049945">
    <property type="entry name" value="AAA_22"/>
</dbReference>
<dbReference type="OrthoDB" id="6951663at2"/>
<evidence type="ECO:0000259" key="6">
    <source>
        <dbReference type="SMART" id="SM00382"/>
    </source>
</evidence>
<dbReference type="SMART" id="SM00320">
    <property type="entry name" value="WD40"/>
    <property type="match status" value="6"/>
</dbReference>
<dbReference type="InterPro" id="IPR019775">
    <property type="entry name" value="WD40_repeat_CS"/>
</dbReference>
<comment type="caution">
    <text evidence="7">The sequence shown here is derived from an EMBL/GenBank/DDBJ whole genome shotgun (WGS) entry which is preliminary data.</text>
</comment>
<dbReference type="InterPro" id="IPR036322">
    <property type="entry name" value="WD40_repeat_dom_sf"/>
</dbReference>
<keyword evidence="5" id="KW-1133">Transmembrane helix</keyword>
<keyword evidence="5" id="KW-0812">Transmembrane</keyword>
<dbReference type="InterPro" id="IPR015943">
    <property type="entry name" value="WD40/YVTN_repeat-like_dom_sf"/>
</dbReference>
<gene>
    <name evidence="7" type="ORF">DKW60_19000</name>
</gene>
<dbReference type="PRINTS" id="PR00320">
    <property type="entry name" value="GPROTEINBRPT"/>
</dbReference>
<dbReference type="RefSeq" id="WP_109839245.1">
    <property type="nucleotide sequence ID" value="NZ_QGKM01000075.1"/>
</dbReference>
<feature type="domain" description="AAA+ ATPase" evidence="6">
    <location>
        <begin position="778"/>
        <end position="942"/>
    </location>
</feature>
<dbReference type="Pfam" id="PF23414">
    <property type="entry name" value="Beta-prop_EML_2"/>
    <property type="match status" value="1"/>
</dbReference>
<dbReference type="Pfam" id="PF00400">
    <property type="entry name" value="WD40"/>
    <property type="match status" value="2"/>
</dbReference>
<keyword evidence="5" id="KW-0472">Membrane</keyword>
<evidence type="ECO:0000256" key="5">
    <source>
        <dbReference type="SAM" id="Phobius"/>
    </source>
</evidence>
<dbReference type="PROSITE" id="PS00678">
    <property type="entry name" value="WD_REPEATS_1"/>
    <property type="match status" value="3"/>
</dbReference>
<dbReference type="GO" id="GO:0043161">
    <property type="term" value="P:proteasome-mediated ubiquitin-dependent protein catabolic process"/>
    <property type="evidence" value="ECO:0007669"/>
    <property type="project" value="TreeGrafter"/>
</dbReference>
<dbReference type="Pfam" id="PF13401">
    <property type="entry name" value="AAA_22"/>
    <property type="match status" value="1"/>
</dbReference>
<keyword evidence="8" id="KW-1185">Reference proteome</keyword>
<name>A0A317C615_9GAMM</name>
<evidence type="ECO:0000313" key="8">
    <source>
        <dbReference type="Proteomes" id="UP000245539"/>
    </source>
</evidence>
<dbReference type="InterPro" id="IPR055442">
    <property type="entry name" value="Beta-prop_EML-like_2nd"/>
</dbReference>
<sequence>MLNLGKTINTLKGHPNWIRTIAYSPDGKVIASTSLSNTIRLWNALSGETINMLKGHPSGVTTIAFSPDGKIIASGSQDNTIRLWNAQSGETINTLKGHSRPVNTIIYSPDGKIIASGSFDKTIRLWNALSGETINTLKGHSNWVTTIAFSPDGKIIASGSQDNTIRLWNAQSGETINTLKGHSRPVNTIAYSPDSKVIASGSDDNTIRLWNAQSGETINTLKGHSGLVLTIAYSPDGKVIASGSSDGTIRLWEKSTAPPIKTMIGGANGNWLSYDNKGNFQRSDDGSLLLIKKDGKLVPAVPKSIQAVPANSLSVAYQGETVRLTESQGTSFTLQVHNTSQQPLLWLRPRLIQGNGFSLYNTPTIQRLEAGQRAELTVKVAAYIPHTLTKQSADGVEWVAPPEGPLLIEVVAPEQTNSNKVSVPVKVVMPKLELARAELLDNTLTVSIKNTGELPVSDTRFNLRIPGIESLDEQSAKDAIPANGGTIERAFVLPEGFKLAKDSNIDLQVRTAGLPFVMWNFNNQTIQIKNSMWWAYLGLLILSLLVATYVFYKKRYQHPMVLELSETPTALLTTPVELLDEAKRRLTQTNRLEKVLSGADVSSNTLKAATPFATLDTQQKTQLIASRLGADAKPIDETQASAPSMALSQLTLAEGFPLNIDRILLCFPEQTAAEDVFSSLKHNAEAHSRITLIIGNDSAYQRKLYNTTRDTSNKWVAPQGAEITRLLLAPDAEIALAEILAGQLSLQQISPYRIGGGVNNESVFFGRRELISQIINRDPANYLMVGGRQVGKSTLLKAIERRYADNPQVECVYLTLSSEVLVPRLASLLKLERTDDAEVLATQLDERIRESGQRYVFLIDEADRFIAQEKSHDYAILNVFRRLSEEGNCTFILAGFWQLYQHAVMNLSYANETLVEHIVDSCGQRANLIAIVCQHVVRNLPPQQRVIEAGDVAFALKSDEVRRALSGWVVGETDFEQAYERMVVYSTIGMPSFNTGELLAQAKEHDIAVDTLELDRTLSRLELSFVLGRKEGRWFYRVPLFVDYIAEDSPELKLQAELKRIVQQ</sequence>
<dbReference type="CDD" id="cd00009">
    <property type="entry name" value="AAA"/>
    <property type="match status" value="1"/>
</dbReference>
<dbReference type="PROSITE" id="PS50082">
    <property type="entry name" value="WD_REPEATS_2"/>
    <property type="match status" value="6"/>
</dbReference>
<organism evidence="7 8">
    <name type="scientific">Leucothrix pacifica</name>
    <dbReference type="NCBI Taxonomy" id="1247513"/>
    <lineage>
        <taxon>Bacteria</taxon>
        <taxon>Pseudomonadati</taxon>
        <taxon>Pseudomonadota</taxon>
        <taxon>Gammaproteobacteria</taxon>
        <taxon>Thiotrichales</taxon>
        <taxon>Thiotrichaceae</taxon>
        <taxon>Leucothrix</taxon>
    </lineage>
</organism>
<dbReference type="InterPro" id="IPR020472">
    <property type="entry name" value="WD40_PAC1"/>
</dbReference>
<keyword evidence="3" id="KW-0677">Repeat</keyword>
<evidence type="ECO:0000256" key="1">
    <source>
        <dbReference type="ARBA" id="ARBA00022490"/>
    </source>
</evidence>
<dbReference type="PANTHER" id="PTHR19849">
    <property type="entry name" value="PHOSPHOLIPASE A-2-ACTIVATING PROTEIN"/>
    <property type="match status" value="1"/>
</dbReference>
<evidence type="ECO:0000256" key="3">
    <source>
        <dbReference type="ARBA" id="ARBA00022737"/>
    </source>
</evidence>
<reference evidence="7 8" key="1">
    <citation type="submission" date="2018-05" db="EMBL/GenBank/DDBJ databases">
        <title>Leucothrix arctica sp. nov., isolated from Arctic seawater.</title>
        <authorList>
            <person name="Choi A."/>
            <person name="Baek K."/>
        </authorList>
    </citation>
    <scope>NUCLEOTIDE SEQUENCE [LARGE SCALE GENOMIC DNA]</scope>
    <source>
        <strain evidence="7 8">JCM 18388</strain>
    </source>
</reference>
<dbReference type="GO" id="GO:0043130">
    <property type="term" value="F:ubiquitin binding"/>
    <property type="evidence" value="ECO:0007669"/>
    <property type="project" value="TreeGrafter"/>
</dbReference>
<feature type="repeat" description="WD" evidence="4">
    <location>
        <begin position="221"/>
        <end position="262"/>
    </location>
</feature>
<dbReference type="AlphaFoldDB" id="A0A317C615"/>